<dbReference type="AlphaFoldDB" id="A0A6J3LX28"/>
<accession>A0A6J3LX28</accession>
<reference evidence="3" key="1">
    <citation type="submission" date="2020-01" db="EMBL/GenBank/DDBJ databases">
        <authorList>
            <consortium name="DOE Joint Genome Institute"/>
            <person name="Haridas S."/>
            <person name="Albert R."/>
            <person name="Binder M."/>
            <person name="Bloem J."/>
            <person name="Labutti K."/>
            <person name="Salamov A."/>
            <person name="Andreopoulos B."/>
            <person name="Baker S.E."/>
            <person name="Barry K."/>
            <person name="Bills G."/>
            <person name="Bluhm B.H."/>
            <person name="Cannon C."/>
            <person name="Castanera R."/>
            <person name="Culley D.E."/>
            <person name="Daum C."/>
            <person name="Ezra D."/>
            <person name="Gonzalez J.B."/>
            <person name="Henrissat B."/>
            <person name="Kuo A."/>
            <person name="Liang C."/>
            <person name="Lipzen A."/>
            <person name="Lutzoni F."/>
            <person name="Magnuson J."/>
            <person name="Mondo S."/>
            <person name="Nolan M."/>
            <person name="Ohm R."/>
            <person name="Pangilinan J."/>
            <person name="Park H.-J."/>
            <person name="Ramirez L."/>
            <person name="Alfaro M."/>
            <person name="Sun H."/>
            <person name="Tritt A."/>
            <person name="Yoshinaga Y."/>
            <person name="Zwiers L.-H."/>
            <person name="Turgeon B.G."/>
            <person name="Goodwin S.B."/>
            <person name="Spatafora J.W."/>
            <person name="Crous P.W."/>
            <person name="Grigoriev I.V."/>
        </authorList>
    </citation>
    <scope>NUCLEOTIDE SEQUENCE</scope>
    <source>
        <strain evidence="3">CBS 342.82</strain>
    </source>
</reference>
<reference evidence="3" key="3">
    <citation type="submission" date="2025-08" db="UniProtKB">
        <authorList>
            <consortium name="RefSeq"/>
        </authorList>
    </citation>
    <scope>IDENTIFICATION</scope>
    <source>
        <strain evidence="3">CBS 342.82</strain>
    </source>
</reference>
<feature type="compositionally biased region" description="Low complexity" evidence="1">
    <location>
        <begin position="671"/>
        <end position="684"/>
    </location>
</feature>
<sequence length="726" mass="78209">MWLLFHVVSGPVIETDVTLPPPLLLIARGCENLSVVGCWSLLLVRAALPATCSLALSLSLSLTHTHTHTHTRPSIPSSRVLSRPTSLITNHGPPVSFALLALLARLQQVRHTSLCHGRGLETCNFILLSQADRSSCPIAYRVWRDPSEPRPSRLRNKPDDPTAAARSTIRRRPEYPARASSRHPPPPYPSRLERATTLRDPRRYASRLHNAANSAIPPVRSLLETVDRLTPTRSATTAPPPVPALPSERFDSFRSAYPSDITASDFDWELELFPTPEEDDSDTVDLNSRPHSRDGHVPRTRLPGAAELAGGAEVWATGADISSNVTRSAHPLRHSWRPSSPSIQGLGDRTRSPTPDGAWELMRTTIAPDEVLPSAESSFASAAASRSFGSSSLSRAAASLSSRTSFNSRTGRGEDTSEEFAALADDICAAESTTTDAIGEAMFLCASLTTEGYNRLVELQRDLFRSGHYLDPPGLGLRLLEGLSEEAIELYLSPTSGIPTNLRRFLRARRFYRSVQSPRRSANEETSNPRSRAVDPSTGNPNRNEGIPSSTPAPADASQSRPSQRDRTTTRSIPTTTSSTETPPTDPSATDLGFPTEVVTDIRALNTIFLRLAARGDVCDEIWETVGLLMSTTAGHLASPPQPPQQNPSSSSSSSSSSLRRGGPGVTLPRSGGMTSATAATAPTGPSPPPPEEAVEDFTSMLVALAESNRERSRAAREGRNGGFAV</sequence>
<feature type="region of interest" description="Disordered" evidence="1">
    <location>
        <begin position="275"/>
        <end position="302"/>
    </location>
</feature>
<feature type="compositionally biased region" description="Low complexity" evidence="1">
    <location>
        <begin position="570"/>
        <end position="591"/>
    </location>
</feature>
<dbReference type="RefSeq" id="XP_033457249.1">
    <property type="nucleotide sequence ID" value="XM_033608676.1"/>
</dbReference>
<keyword evidence="2" id="KW-1185">Reference proteome</keyword>
<feature type="region of interest" description="Disordered" evidence="1">
    <location>
        <begin position="515"/>
        <end position="593"/>
    </location>
</feature>
<feature type="region of interest" description="Disordered" evidence="1">
    <location>
        <begin position="147"/>
        <end position="197"/>
    </location>
</feature>
<name>A0A6J3LX28_9PEZI</name>
<feature type="compositionally biased region" description="Polar residues" evidence="1">
    <location>
        <begin position="515"/>
        <end position="530"/>
    </location>
</feature>
<feature type="compositionally biased region" description="Polar residues" evidence="1">
    <location>
        <begin position="537"/>
        <end position="562"/>
    </location>
</feature>
<reference evidence="3" key="2">
    <citation type="submission" date="2020-04" db="EMBL/GenBank/DDBJ databases">
        <authorList>
            <consortium name="NCBI Genome Project"/>
        </authorList>
    </citation>
    <scope>NUCLEOTIDE SEQUENCE</scope>
    <source>
        <strain evidence="3">CBS 342.82</strain>
    </source>
</reference>
<evidence type="ECO:0000313" key="3">
    <source>
        <dbReference type="RefSeq" id="XP_033457249.1"/>
    </source>
</evidence>
<dbReference type="Proteomes" id="UP000504637">
    <property type="component" value="Unplaced"/>
</dbReference>
<protein>
    <submittedName>
        <fullName evidence="3">Uncharacterized protein</fullName>
    </submittedName>
</protein>
<feature type="region of interest" description="Disordered" evidence="1">
    <location>
        <begin position="330"/>
        <end position="357"/>
    </location>
</feature>
<feature type="compositionally biased region" description="Basic and acidic residues" evidence="1">
    <location>
        <begin position="708"/>
        <end position="720"/>
    </location>
</feature>
<dbReference type="GeneID" id="54366476"/>
<proteinExistence type="predicted"/>
<feature type="region of interest" description="Disordered" evidence="1">
    <location>
        <begin position="634"/>
        <end position="726"/>
    </location>
</feature>
<feature type="compositionally biased region" description="Low complexity" evidence="1">
    <location>
        <begin position="647"/>
        <end position="658"/>
    </location>
</feature>
<gene>
    <name evidence="3" type="ORF">K489DRAFT_49469</name>
</gene>
<evidence type="ECO:0000256" key="1">
    <source>
        <dbReference type="SAM" id="MobiDB-lite"/>
    </source>
</evidence>
<dbReference type="OrthoDB" id="3946700at2759"/>
<evidence type="ECO:0000313" key="2">
    <source>
        <dbReference type="Proteomes" id="UP000504637"/>
    </source>
</evidence>
<feature type="compositionally biased region" description="Basic and acidic residues" evidence="1">
    <location>
        <begin position="147"/>
        <end position="160"/>
    </location>
</feature>
<organism evidence="3">
    <name type="scientific">Dissoconium aciculare CBS 342.82</name>
    <dbReference type="NCBI Taxonomy" id="1314786"/>
    <lineage>
        <taxon>Eukaryota</taxon>
        <taxon>Fungi</taxon>
        <taxon>Dikarya</taxon>
        <taxon>Ascomycota</taxon>
        <taxon>Pezizomycotina</taxon>
        <taxon>Dothideomycetes</taxon>
        <taxon>Dothideomycetidae</taxon>
        <taxon>Mycosphaerellales</taxon>
        <taxon>Dissoconiaceae</taxon>
        <taxon>Dissoconium</taxon>
    </lineage>
</organism>